<organism evidence="8 9">
    <name type="scientific">Senna tora</name>
    <dbReference type="NCBI Taxonomy" id="362788"/>
    <lineage>
        <taxon>Eukaryota</taxon>
        <taxon>Viridiplantae</taxon>
        <taxon>Streptophyta</taxon>
        <taxon>Embryophyta</taxon>
        <taxon>Tracheophyta</taxon>
        <taxon>Spermatophyta</taxon>
        <taxon>Magnoliopsida</taxon>
        <taxon>eudicotyledons</taxon>
        <taxon>Gunneridae</taxon>
        <taxon>Pentapetalae</taxon>
        <taxon>rosids</taxon>
        <taxon>fabids</taxon>
        <taxon>Fabales</taxon>
        <taxon>Fabaceae</taxon>
        <taxon>Caesalpinioideae</taxon>
        <taxon>Cassia clade</taxon>
        <taxon>Senna</taxon>
    </lineage>
</organism>
<evidence type="ECO:0000259" key="7">
    <source>
        <dbReference type="PROSITE" id="PS50878"/>
    </source>
</evidence>
<dbReference type="CDD" id="cd01650">
    <property type="entry name" value="RT_nLTR_like"/>
    <property type="match status" value="1"/>
</dbReference>
<dbReference type="Gene3D" id="3.30.420.10">
    <property type="entry name" value="Ribonuclease H-like superfamily/Ribonuclease H"/>
    <property type="match status" value="1"/>
</dbReference>
<evidence type="ECO:0000256" key="2">
    <source>
        <dbReference type="ARBA" id="ARBA00007299"/>
    </source>
</evidence>
<dbReference type="CDD" id="cd06222">
    <property type="entry name" value="RNase_H_like"/>
    <property type="match status" value="1"/>
</dbReference>
<feature type="region of interest" description="Disordered" evidence="6">
    <location>
        <begin position="1801"/>
        <end position="1822"/>
    </location>
</feature>
<evidence type="ECO:0000256" key="3">
    <source>
        <dbReference type="ARBA" id="ARBA00018596"/>
    </source>
</evidence>
<dbReference type="InterPro" id="IPR043034">
    <property type="entry name" value="DNA_pol_alpha_B_N_sf"/>
</dbReference>
<feature type="compositionally biased region" description="Polar residues" evidence="6">
    <location>
        <begin position="432"/>
        <end position="446"/>
    </location>
</feature>
<reference evidence="8" key="1">
    <citation type="submission" date="2020-09" db="EMBL/GenBank/DDBJ databases">
        <title>Genome-Enabled Discovery of Anthraquinone Biosynthesis in Senna tora.</title>
        <authorList>
            <person name="Kang S.-H."/>
            <person name="Pandey R.P."/>
            <person name="Lee C.-M."/>
            <person name="Sim J.-S."/>
            <person name="Jeong J.-T."/>
            <person name="Choi B.-S."/>
            <person name="Jung M."/>
            <person name="Ginzburg D."/>
            <person name="Zhao K."/>
            <person name="Won S.Y."/>
            <person name="Oh T.-J."/>
            <person name="Yu Y."/>
            <person name="Kim N.-H."/>
            <person name="Lee O.R."/>
            <person name="Lee T.-H."/>
            <person name="Bashyal P."/>
            <person name="Kim T.-S."/>
            <person name="Lee W.-H."/>
            <person name="Kawkins C."/>
            <person name="Kim C.-K."/>
            <person name="Kim J.S."/>
            <person name="Ahn B.O."/>
            <person name="Rhee S.Y."/>
            <person name="Sohng J.K."/>
        </authorList>
    </citation>
    <scope>NUCLEOTIDE SEQUENCE</scope>
    <source>
        <tissue evidence="8">Leaf</tissue>
    </source>
</reference>
<dbReference type="EMBL" id="JAAIUW010000003">
    <property type="protein sequence ID" value="KAF7839819.1"/>
    <property type="molecule type" value="Genomic_DNA"/>
</dbReference>
<sequence>MVRENPNGELSTEEKDHVERSNKKVKTGGEVAESYGVVSNVEARDDTMMVGIEIHHEEQGATYKDKLRGTMAGEHVGEISMADELEEWHRPWMRTLLVKLMGKSLGVAFMKTRIERLWSKTWSVQIIDLENGFFAVTFTSQEDFTHAYQEGPWLIADHYLIVQKWKPNFDPYAMLEKTRIVAWIRVPGLPLEYYNVRCLRRVGDLIRKTLKVDQNTSLTSRGKFARICVEINLKRQLVPQVEICGRNYRVEYEGLHMICFFCGKYRHIKEACCMLKKNQEGSDDGEMRQTGPQKEGDKREGDAGSLPSEEAIKEGTFGPWMTVTKPVRRRMNNPKRMDANMEEQEEASEPNQNGANASRPVLKEITNRRDRGGMTEGGSGKGATKPRDIAPVSSQKQSEAQQGVIIVARPRMPGKAPLATSTPNGKEDRGSNLIQGITNGSSNTGLSLKGKPELRKPPEKNTPTYWTENIDSRMEVGQDNDESTIHMDCEMSSDMVIYGGTGARGFSTLVRDIRSHYKFNFLALVETHQHRENARRIINRMGFTHSEVVEANGHAGGIWCMWSENGFTVQTLVKHEQLINFRISSALLQWYFIVVYGKPQLHLRGNLWSNLDNIGASMQDPWCITGDFNAFVDDSKKFGGSLYGSRPDMQFIECISRNCLIDLRYSGAGTHGREDRWRLDWIERCLMKHGGCSTPKLRRGDRVATGRKLSTSSKRKLILGTVKSLKSRAQWIIEGDCNTRFFHTTTLIRRKRNKIEALRDDHGNYSDPGITGCFPTVPEDELEACSRMITMEELREAIFSMGPFKSPGPDGLNPVFFQSQWGIVSSSVYDMVRSIYQNPVLIEHINHTLIVLVPKTARPECLKDLRPISLCNVIYKAITKVLANRIKGIMPLLVATNQCSFVPERHSTDNVVVIQEVVHSMRCMKGKKGLMAIKIDLEKAYDRISWDFVVDTLKEVGFGDTFMNLIHHCLITPSLQILWNGGKTDSFKPSRGIRQGDPISPYLFVLCIERLAHIQRAIGSGDWRPIKLGREGPPISHLFFADDLVIFLEASMNQVDIVKRVLNDFCSTSGQKVNKNKARVFFSKNVGHTRVEELSQALGFEYTGDLRSYLGVPILHQRVNKSTYNYILKSVRNKLSSWKSNCLSLAGRATLVKSVTSAIHVYSMQSSVIPSSVCSELEKINRSFLWGSTTNQRRMHMVAWEKVCTPKSCGGLGMRHIKEQKNALIMKLGWGLVEHKDSLWAQVLRGKYRCGKDTIPKTLKEVALGPLTMQDLEAKLNEFLTPSRGWDWSRFEHLLPDDIFLKLSCAMPPNASRSEDRVAWRFSKDARKRRNLTDCDLCPRCQRRSEDLMHTLRDCDLVRTVWMRLVNPCHWQIFFDSNMVEWLEMNLHRKLGRYAKDWSVVFATACWHIWKARNTKVFDHRHADTGDPVMCILQTVRRTDHAFESSVVYKNSHKNRTPQLILWQKPPTGWVKVNVDGARKEQNGIAACGRVVRDDNGSFVAGFMKKLDDCSILAAELWGIACGLEVAWDMGFRRVSLEADSLTAITMVQNHVEDSHPCANLIHKIHSWLSQDWEVSISHVFREGNRLANEIAKRAIHSETGFKIFHEQDNALARLLHEGSIGVGTPINRLDRSDEVTLRERLIPYRRKGITGIGCPDIYIYTSTSNFPPFLLITHWHTHIRETLELEQKDMAMEEEIKAEFRKSGFGFDDEEEILKKCLPFCINYSLKPSDLVSSWEVYYLNRQLNEPTVQSAEMDGFLLHLQNEQKEAVIKEEIDLHIYSSRDVEIPALAIEIGILNNDDDVSKDNAPGTPTDHQQDLYSPAYDSTSLNSGNILHSGKSPKLVTPFSKRTNKFDVKFSINNMPDLENGKQDPGHENDEDDIVRKIIPRKRCSLMVHESGPKSGCRFMYDKIEDRFNALENRIKKHTRALVASGLYEEPMDPIFASQRSIFTVGMICCDGEGRLNEKSVMLQSSTEHSGGQRVRLELQQLSHFSVFPGQIVGIQGHNPSGHCLVASKLVDSVPSTVVDNENLNPAKKPAFDKDNQTTDLPCKQRELSMIVAAGPFTTTDNLLFEPLAELLAYAKKRQPQLIVLLGPFIDTEHPDIKKGTTDRSFDEIFHVEILRRLEDYVECMGSAARVLLVPSIRDANHDLVFPQISGPKTNVNHCFLQPAFDINLPNIKPQIASLTNPGIFEANESVVHQMYTVICKDIPVKVGCCTVDILKQLSGEEISRISADGKPSDRMSRVANHILKQRSFYPLYPPAENVPLDFSLASEALQLSMVPDVLILPSDIKYFVKVLHEESEEGNQMKCISINPGRLAKGEGGGTFAELDFYGGPDTINASIVGI</sequence>
<dbReference type="InterPro" id="IPR036397">
    <property type="entry name" value="RNaseH_sf"/>
</dbReference>
<dbReference type="Pfam" id="PF04042">
    <property type="entry name" value="DNA_pol_E_B"/>
    <property type="match status" value="1"/>
</dbReference>
<evidence type="ECO:0000256" key="4">
    <source>
        <dbReference type="ARBA" id="ARBA00022705"/>
    </source>
</evidence>
<dbReference type="FunFam" id="1.10.8.530:FF:000002">
    <property type="entry name" value="DNA polymerase alpha subunit B"/>
    <property type="match status" value="1"/>
</dbReference>
<dbReference type="Pfam" id="PF13456">
    <property type="entry name" value="RVT_3"/>
    <property type="match status" value="1"/>
</dbReference>
<dbReference type="Proteomes" id="UP000634136">
    <property type="component" value="Unassembled WGS sequence"/>
</dbReference>
<dbReference type="InterPro" id="IPR002156">
    <property type="entry name" value="RNaseH_domain"/>
</dbReference>
<dbReference type="InterPro" id="IPR025558">
    <property type="entry name" value="DUF4283"/>
</dbReference>
<dbReference type="InterPro" id="IPR054300">
    <property type="entry name" value="OB_DPOA2"/>
</dbReference>
<dbReference type="InterPro" id="IPR036691">
    <property type="entry name" value="Endo/exonu/phosph_ase_sf"/>
</dbReference>
<feature type="region of interest" description="Disordered" evidence="6">
    <location>
        <begin position="279"/>
        <end position="465"/>
    </location>
</feature>
<comment type="caution">
    <text evidence="8">The sequence shown here is derived from an EMBL/GenBank/DDBJ whole genome shotgun (WGS) entry which is preliminary data.</text>
</comment>
<dbReference type="Pfam" id="PF14111">
    <property type="entry name" value="DUF4283"/>
    <property type="match status" value="1"/>
</dbReference>
<dbReference type="GO" id="GO:0003677">
    <property type="term" value="F:DNA binding"/>
    <property type="evidence" value="ECO:0007669"/>
    <property type="project" value="InterPro"/>
</dbReference>
<dbReference type="Gene3D" id="3.60.10.10">
    <property type="entry name" value="Endonuclease/exonuclease/phosphatase"/>
    <property type="match status" value="1"/>
</dbReference>
<evidence type="ECO:0000256" key="1">
    <source>
        <dbReference type="ARBA" id="ARBA00004123"/>
    </source>
</evidence>
<keyword evidence="5" id="KW-0539">Nucleus</keyword>
<dbReference type="PROSITE" id="PS50878">
    <property type="entry name" value="RT_POL"/>
    <property type="match status" value="1"/>
</dbReference>
<feature type="compositionally biased region" description="Basic and acidic residues" evidence="6">
    <location>
        <begin position="12"/>
        <end position="22"/>
    </location>
</feature>
<feature type="region of interest" description="Disordered" evidence="6">
    <location>
        <begin position="1"/>
        <end position="26"/>
    </location>
</feature>
<feature type="compositionally biased region" description="Basic and acidic residues" evidence="6">
    <location>
        <begin position="450"/>
        <end position="459"/>
    </location>
</feature>
<keyword evidence="9" id="KW-1185">Reference proteome</keyword>
<dbReference type="Pfam" id="PF08418">
    <property type="entry name" value="Pol_alpha_B_N"/>
    <property type="match status" value="1"/>
</dbReference>
<dbReference type="InterPro" id="IPR013627">
    <property type="entry name" value="Pol_alpha_B_N"/>
</dbReference>
<protein>
    <recommendedName>
        <fullName evidence="3">DNA polymerase alpha subunit B</fullName>
    </recommendedName>
</protein>
<dbReference type="Pfam" id="PF00078">
    <property type="entry name" value="RVT_1"/>
    <property type="match status" value="1"/>
</dbReference>
<dbReference type="SUPFAM" id="SSF56219">
    <property type="entry name" value="DNase I-like"/>
    <property type="match status" value="1"/>
</dbReference>
<keyword evidence="4" id="KW-0235">DNA replication</keyword>
<evidence type="ECO:0000256" key="6">
    <source>
        <dbReference type="SAM" id="MobiDB-lite"/>
    </source>
</evidence>
<evidence type="ECO:0000256" key="5">
    <source>
        <dbReference type="ARBA" id="ARBA00023242"/>
    </source>
</evidence>
<feature type="compositionally biased region" description="Polar residues" evidence="6">
    <location>
        <begin position="392"/>
        <end position="401"/>
    </location>
</feature>
<dbReference type="InterPro" id="IPR043502">
    <property type="entry name" value="DNA/RNA_pol_sf"/>
</dbReference>
<dbReference type="InterPro" id="IPR012337">
    <property type="entry name" value="RNaseH-like_sf"/>
</dbReference>
<feature type="domain" description="Reverse transcriptase" evidence="7">
    <location>
        <begin position="834"/>
        <end position="1114"/>
    </location>
</feature>
<name>A0A835CF35_9FABA</name>
<dbReference type="InterPro" id="IPR044730">
    <property type="entry name" value="RNase_H-like_dom_plant"/>
</dbReference>
<dbReference type="Gene3D" id="3.60.21.60">
    <property type="match status" value="2"/>
</dbReference>
<dbReference type="FunFam" id="3.60.21.60:FF:000004">
    <property type="entry name" value="DNA polymerase alpha subunit B"/>
    <property type="match status" value="1"/>
</dbReference>
<dbReference type="Pfam" id="PF22062">
    <property type="entry name" value="OB_DPOA2"/>
    <property type="match status" value="1"/>
</dbReference>
<dbReference type="InterPro" id="IPR016722">
    <property type="entry name" value="DNA_pol_alpha_bsu"/>
</dbReference>
<dbReference type="Gene3D" id="1.10.8.530">
    <property type="entry name" value="DNA polymerase alpha-primase, subunit B, N-terminal domain"/>
    <property type="match status" value="1"/>
</dbReference>
<dbReference type="OrthoDB" id="336885at2759"/>
<evidence type="ECO:0000313" key="8">
    <source>
        <dbReference type="EMBL" id="KAF7839819.1"/>
    </source>
</evidence>
<dbReference type="PANTHER" id="PTHR23061">
    <property type="entry name" value="DNA POLYMERASE 2 ALPHA 70 KDA SUBUNIT"/>
    <property type="match status" value="1"/>
</dbReference>
<dbReference type="SUPFAM" id="SSF56672">
    <property type="entry name" value="DNA/RNA polymerases"/>
    <property type="match status" value="1"/>
</dbReference>
<dbReference type="InterPro" id="IPR000477">
    <property type="entry name" value="RT_dom"/>
</dbReference>
<comment type="subcellular location">
    <subcellularLocation>
        <location evidence="1">Nucleus</location>
    </subcellularLocation>
</comment>
<gene>
    <name evidence="8" type="ORF">G2W53_008301</name>
</gene>
<dbReference type="GO" id="GO:0004523">
    <property type="term" value="F:RNA-DNA hybrid ribonuclease activity"/>
    <property type="evidence" value="ECO:0007669"/>
    <property type="project" value="InterPro"/>
</dbReference>
<dbReference type="PANTHER" id="PTHR23061:SF12">
    <property type="entry name" value="DNA POLYMERASE ALPHA SUBUNIT B"/>
    <property type="match status" value="1"/>
</dbReference>
<proteinExistence type="inferred from homology"/>
<dbReference type="GO" id="GO:0006270">
    <property type="term" value="P:DNA replication initiation"/>
    <property type="evidence" value="ECO:0007669"/>
    <property type="project" value="TreeGrafter"/>
</dbReference>
<dbReference type="GO" id="GO:0005658">
    <property type="term" value="C:alpha DNA polymerase:primase complex"/>
    <property type="evidence" value="ECO:0007669"/>
    <property type="project" value="TreeGrafter"/>
</dbReference>
<evidence type="ECO:0000313" key="9">
    <source>
        <dbReference type="Proteomes" id="UP000634136"/>
    </source>
</evidence>
<feature type="compositionally biased region" description="Basic and acidic residues" evidence="6">
    <location>
        <begin position="361"/>
        <end position="373"/>
    </location>
</feature>
<dbReference type="InterPro" id="IPR007185">
    <property type="entry name" value="DNA_pol_a/d/e_bsu"/>
</dbReference>
<comment type="similarity">
    <text evidence="2">Belongs to the DNA polymerase alpha subunit B family.</text>
</comment>
<dbReference type="SUPFAM" id="SSF53098">
    <property type="entry name" value="Ribonuclease H-like"/>
    <property type="match status" value="1"/>
</dbReference>
<accession>A0A835CF35</accession>